<dbReference type="Proteomes" id="UP001155059">
    <property type="component" value="Unassembled WGS sequence"/>
</dbReference>
<evidence type="ECO:0000256" key="1">
    <source>
        <dbReference type="ARBA" id="ARBA00004127"/>
    </source>
</evidence>
<sequence length="192" mass="20679">MNKASPLLGTLMLTPLVGASDSLVNALGLALAFAWVMSLFGLCMVPLRARLNPTQRLLASVLLSASLVSCVLMGLQAWAFELHQHLALYLGLLALQCVVLEQTHFFQTPGMLRRAAQFCCLLVGLGALREALGGGVLGQHLQWLAGINDTDWPGWRWSQGGPHLLLLAPGGFILLGLLLAAKNAWTQLRNPH</sequence>
<evidence type="ECO:0000256" key="6">
    <source>
        <dbReference type="ARBA" id="ARBA00022989"/>
    </source>
</evidence>
<organism evidence="9 10">
    <name type="scientific">Pseudomonas morbosilactucae</name>
    <dbReference type="NCBI Taxonomy" id="2938197"/>
    <lineage>
        <taxon>Bacteria</taxon>
        <taxon>Pseudomonadati</taxon>
        <taxon>Pseudomonadota</taxon>
        <taxon>Gammaproteobacteria</taxon>
        <taxon>Pseudomonadales</taxon>
        <taxon>Pseudomonadaceae</taxon>
        <taxon>Pseudomonas</taxon>
    </lineage>
</organism>
<comment type="subcellular location">
    <subcellularLocation>
        <location evidence="1">Endomembrane system</location>
        <topology evidence="1">Multi-pass membrane protein</topology>
    </subcellularLocation>
</comment>
<protein>
    <submittedName>
        <fullName evidence="9">NADH:quinone oxidoreductase</fullName>
    </submittedName>
</protein>
<name>A0A9X1Z3L0_9PSED</name>
<dbReference type="PANTHER" id="PTHR30586:SF0">
    <property type="entry name" value="ION-TRANSLOCATING OXIDOREDUCTASE COMPLEX SUBUNIT E"/>
    <property type="match status" value="1"/>
</dbReference>
<feature type="transmembrane region" description="Helical" evidence="8">
    <location>
        <begin position="57"/>
        <end position="80"/>
    </location>
</feature>
<feature type="transmembrane region" description="Helical" evidence="8">
    <location>
        <begin position="161"/>
        <end position="181"/>
    </location>
</feature>
<keyword evidence="5" id="KW-1278">Translocase</keyword>
<proteinExistence type="predicted"/>
<evidence type="ECO:0000256" key="4">
    <source>
        <dbReference type="ARBA" id="ARBA00022692"/>
    </source>
</evidence>
<dbReference type="AlphaFoldDB" id="A0A9X1Z3L0"/>
<reference evidence="9 10" key="1">
    <citation type="journal article" date="2022" name="Int. J. Syst. Evol. Microbiol.">
        <title>Pseudomonas aegrilactucae sp. nov. and Pseudomonas morbosilactucae sp. nov., pathogens causing bacterial rot of lettuce in Japan.</title>
        <authorList>
            <person name="Sawada H."/>
            <person name="Fujikawa T."/>
            <person name="Satou M."/>
        </authorList>
    </citation>
    <scope>NUCLEOTIDE SEQUENCE [LARGE SCALE GENOMIC DNA]</scope>
    <source>
        <strain evidence="9 10">MAFF 302030</strain>
    </source>
</reference>
<feature type="transmembrane region" description="Helical" evidence="8">
    <location>
        <begin position="29"/>
        <end position="45"/>
    </location>
</feature>
<keyword evidence="3" id="KW-1003">Cell membrane</keyword>
<gene>
    <name evidence="9" type="ORF">M1B34_26660</name>
</gene>
<comment type="caution">
    <text evidence="9">The sequence shown here is derived from an EMBL/GenBank/DDBJ whole genome shotgun (WGS) entry which is preliminary data.</text>
</comment>
<dbReference type="GO" id="GO:0005886">
    <property type="term" value="C:plasma membrane"/>
    <property type="evidence" value="ECO:0007669"/>
    <property type="project" value="TreeGrafter"/>
</dbReference>
<dbReference type="PANTHER" id="PTHR30586">
    <property type="entry name" value="ELECTRON TRANSPORT COMPLEX PROTEIN RNFE"/>
    <property type="match status" value="1"/>
</dbReference>
<evidence type="ECO:0000256" key="5">
    <source>
        <dbReference type="ARBA" id="ARBA00022967"/>
    </source>
</evidence>
<keyword evidence="3" id="KW-0997">Cell inner membrane</keyword>
<evidence type="ECO:0000256" key="7">
    <source>
        <dbReference type="ARBA" id="ARBA00023136"/>
    </source>
</evidence>
<evidence type="ECO:0000313" key="10">
    <source>
        <dbReference type="Proteomes" id="UP001155059"/>
    </source>
</evidence>
<keyword evidence="6 8" id="KW-1133">Transmembrane helix</keyword>
<evidence type="ECO:0000256" key="2">
    <source>
        <dbReference type="ARBA" id="ARBA00022448"/>
    </source>
</evidence>
<dbReference type="Pfam" id="PF02508">
    <property type="entry name" value="Rnf-Nqr"/>
    <property type="match status" value="1"/>
</dbReference>
<accession>A0A9X1Z3L0</accession>
<reference evidence="9 10" key="2">
    <citation type="journal article" date="2023" name="Plant Pathol.">
        <title>Dismantling and reorganizing Pseudomonas marginalis sensu#lato.</title>
        <authorList>
            <person name="Sawada H."/>
            <person name="Fujikawa T."/>
            <person name="Satou M."/>
        </authorList>
    </citation>
    <scope>NUCLEOTIDE SEQUENCE [LARGE SCALE GENOMIC DNA]</scope>
    <source>
        <strain evidence="9 10">MAFF 302030</strain>
    </source>
</reference>
<keyword evidence="4 8" id="KW-0812">Transmembrane</keyword>
<dbReference type="GO" id="GO:0012505">
    <property type="term" value="C:endomembrane system"/>
    <property type="evidence" value="ECO:0007669"/>
    <property type="project" value="UniProtKB-SubCell"/>
</dbReference>
<evidence type="ECO:0000256" key="8">
    <source>
        <dbReference type="SAM" id="Phobius"/>
    </source>
</evidence>
<evidence type="ECO:0000313" key="9">
    <source>
        <dbReference type="EMBL" id="MCK9801160.1"/>
    </source>
</evidence>
<keyword evidence="2" id="KW-0813">Transport</keyword>
<dbReference type="InterPro" id="IPR003667">
    <property type="entry name" value="NqrDE/RnfAE"/>
</dbReference>
<keyword evidence="7 8" id="KW-0472">Membrane</keyword>
<evidence type="ECO:0000256" key="3">
    <source>
        <dbReference type="ARBA" id="ARBA00022519"/>
    </source>
</evidence>
<dbReference type="EMBL" id="JALQCW010000079">
    <property type="protein sequence ID" value="MCK9801160.1"/>
    <property type="molecule type" value="Genomic_DNA"/>
</dbReference>
<dbReference type="RefSeq" id="WP_268266691.1">
    <property type="nucleotide sequence ID" value="NZ_JALQCW010000079.1"/>
</dbReference>
<dbReference type="PIRSF" id="PIRSF006102">
    <property type="entry name" value="NQR_DE"/>
    <property type="match status" value="1"/>
</dbReference>